<organism evidence="2 3">
    <name type="scientific">Granulimonas faecalis</name>
    <dbReference type="NCBI Taxonomy" id="2894155"/>
    <lineage>
        <taxon>Bacteria</taxon>
        <taxon>Bacillati</taxon>
        <taxon>Actinomycetota</taxon>
        <taxon>Coriobacteriia</taxon>
        <taxon>Coriobacteriales</taxon>
        <taxon>Kribbibacteriaceae</taxon>
        <taxon>Granulimonas</taxon>
    </lineage>
</organism>
<dbReference type="RefSeq" id="WP_265591141.1">
    <property type="nucleotide sequence ID" value="NZ_BQKC01000002.1"/>
</dbReference>
<dbReference type="EMBL" id="BQKC01000002">
    <property type="protein sequence ID" value="GJM56299.1"/>
    <property type="molecule type" value="Genomic_DNA"/>
</dbReference>
<feature type="region of interest" description="Disordered" evidence="1">
    <location>
        <begin position="1"/>
        <end position="41"/>
    </location>
</feature>
<reference evidence="2" key="1">
    <citation type="journal article" date="2022" name="Int. J. Syst. Evol. Microbiol.">
        <title>Granulimonas faecalis gen. nov., sp. nov., and Leptogranulimonas caecicola gen. nov., sp. nov., novel lactate-producing Atopobiaceae bacteria isolated from mouse intestines, and an emended description of the family Atopobiaceae.</title>
        <authorList>
            <person name="Morinaga K."/>
            <person name="Kusada H."/>
            <person name="Sakamoto S."/>
            <person name="Murakami T."/>
            <person name="Toyoda A."/>
            <person name="Mori H."/>
            <person name="Meng X.Y."/>
            <person name="Takashino M."/>
            <person name="Murotomi K."/>
            <person name="Tamaki H."/>
        </authorList>
    </citation>
    <scope>NUCLEOTIDE SEQUENCE</scope>
    <source>
        <strain evidence="2">OPF53</strain>
    </source>
</reference>
<protein>
    <submittedName>
        <fullName evidence="2">Uncharacterized protein</fullName>
    </submittedName>
</protein>
<evidence type="ECO:0000256" key="1">
    <source>
        <dbReference type="SAM" id="MobiDB-lite"/>
    </source>
</evidence>
<evidence type="ECO:0000313" key="2">
    <source>
        <dbReference type="EMBL" id="GJM56299.1"/>
    </source>
</evidence>
<name>A0AAV5B4H2_9ACTN</name>
<dbReference type="AlphaFoldDB" id="A0AAV5B4H2"/>
<gene>
    <name evidence="2" type="ORF">ATOP_19540</name>
</gene>
<dbReference type="Proteomes" id="UP001055025">
    <property type="component" value="Unassembled WGS sequence"/>
</dbReference>
<comment type="caution">
    <text evidence="2">The sequence shown here is derived from an EMBL/GenBank/DDBJ whole genome shotgun (WGS) entry which is preliminary data.</text>
</comment>
<proteinExistence type="predicted"/>
<keyword evidence="3" id="KW-1185">Reference proteome</keyword>
<sequence length="251" mass="26548">MDTAETLAGTFRRRLPKDPAGTAGETPARTLAGAPAESPSAVPVDAVRDALAARLREAVEVLLAGSAAHPVAPSAEPAPHPAAYRLGWAAGELLNDGLDLPFRRRHRRTPGRSRPVPPLAMEGAAEGACIEIDPRGFLRTLAAEVAFGPTAEAWNGRVEKYNELKRLIAKLADDEGTLAEALSETPVSWFFLGIVTEHAAVDIEETIGGWSRWTEAEGAFWESAAGAGLWESWQGRLLSDRASGGAARGTA</sequence>
<evidence type="ECO:0000313" key="3">
    <source>
        <dbReference type="Proteomes" id="UP001055025"/>
    </source>
</evidence>
<accession>A0AAV5B4H2</accession>